<keyword evidence="2" id="KW-0813">Transport</keyword>
<evidence type="ECO:0000256" key="6">
    <source>
        <dbReference type="ARBA" id="ARBA00049660"/>
    </source>
</evidence>
<dbReference type="PANTHER" id="PTHR30520:SF6">
    <property type="entry name" value="FORMATE_NITRATE FAMILY TRANSPORTER (EUROFUNG)"/>
    <property type="match status" value="1"/>
</dbReference>
<keyword evidence="4 7" id="KW-1133">Transmembrane helix</keyword>
<evidence type="ECO:0000256" key="1">
    <source>
        <dbReference type="ARBA" id="ARBA00004141"/>
    </source>
</evidence>
<dbReference type="PANTHER" id="PTHR30520">
    <property type="entry name" value="FORMATE TRANSPORTER-RELATED"/>
    <property type="match status" value="1"/>
</dbReference>
<dbReference type="PROSITE" id="PS01005">
    <property type="entry name" value="FORMATE_NITRITE_TP_1"/>
    <property type="match status" value="1"/>
</dbReference>
<feature type="transmembrane region" description="Helical" evidence="7">
    <location>
        <begin position="233"/>
        <end position="256"/>
    </location>
</feature>
<comment type="subcellular location">
    <subcellularLocation>
        <location evidence="1">Membrane</location>
        <topology evidence="1">Multi-pass membrane protein</topology>
    </subcellularLocation>
</comment>
<dbReference type="Proteomes" id="UP000245462">
    <property type="component" value="Unassembled WGS sequence"/>
</dbReference>
<reference evidence="8 9" key="1">
    <citation type="submission" date="2018-04" db="EMBL/GenBank/DDBJ databases">
        <title>Genomic Encyclopedia of Type Strains, Phase IV (KMG-IV): sequencing the most valuable type-strain genomes for metagenomic binning, comparative biology and taxonomic classification.</title>
        <authorList>
            <person name="Goeker M."/>
        </authorList>
    </citation>
    <scope>NUCLEOTIDE SEQUENCE [LARGE SCALE GENOMIC DNA]</scope>
    <source>
        <strain evidence="8 9">DSM 28520</strain>
    </source>
</reference>
<comment type="caution">
    <text evidence="8">The sequence shown here is derived from an EMBL/GenBank/DDBJ whole genome shotgun (WGS) entry which is preliminary data.</text>
</comment>
<evidence type="ECO:0000256" key="2">
    <source>
        <dbReference type="ARBA" id="ARBA00022448"/>
    </source>
</evidence>
<feature type="transmembrane region" description="Helical" evidence="7">
    <location>
        <begin position="27"/>
        <end position="49"/>
    </location>
</feature>
<dbReference type="GO" id="GO:0015499">
    <property type="term" value="F:formate transmembrane transporter activity"/>
    <property type="evidence" value="ECO:0007669"/>
    <property type="project" value="TreeGrafter"/>
</dbReference>
<dbReference type="FunFam" id="1.20.1080.10:FF:000011">
    <property type="entry name" value="Formate family transporter"/>
    <property type="match status" value="1"/>
</dbReference>
<feature type="transmembrane region" description="Helical" evidence="7">
    <location>
        <begin position="110"/>
        <end position="130"/>
    </location>
</feature>
<organism evidence="8 9">
    <name type="scientific">Porphyromonas loveana</name>
    <dbReference type="NCBI Taxonomy" id="1884669"/>
    <lineage>
        <taxon>Bacteria</taxon>
        <taxon>Pseudomonadati</taxon>
        <taxon>Bacteroidota</taxon>
        <taxon>Bacteroidia</taxon>
        <taxon>Bacteroidales</taxon>
        <taxon>Porphyromonadaceae</taxon>
        <taxon>Porphyromonas</taxon>
    </lineage>
</organism>
<dbReference type="RefSeq" id="WP_116679390.1">
    <property type="nucleotide sequence ID" value="NZ_QEKY01000008.1"/>
</dbReference>
<comment type="similarity">
    <text evidence="6">Belongs to the FNT transporter (TC 1.A.16) family.</text>
</comment>
<keyword evidence="9" id="KW-1185">Reference proteome</keyword>
<dbReference type="GO" id="GO:0005886">
    <property type="term" value="C:plasma membrane"/>
    <property type="evidence" value="ECO:0007669"/>
    <property type="project" value="TreeGrafter"/>
</dbReference>
<evidence type="ECO:0000313" key="8">
    <source>
        <dbReference type="EMBL" id="PVZ09894.1"/>
    </source>
</evidence>
<proteinExistence type="inferred from homology"/>
<dbReference type="AlphaFoldDB" id="A0A2U1FCL7"/>
<dbReference type="InterPro" id="IPR000292">
    <property type="entry name" value="For/NO2_transpt"/>
</dbReference>
<evidence type="ECO:0000256" key="7">
    <source>
        <dbReference type="SAM" id="Phobius"/>
    </source>
</evidence>
<gene>
    <name evidence="8" type="ORF">C7382_10883</name>
</gene>
<keyword evidence="5 7" id="KW-0472">Membrane</keyword>
<dbReference type="PROSITE" id="PS01006">
    <property type="entry name" value="FORMATE_NITRITE_TP_2"/>
    <property type="match status" value="1"/>
</dbReference>
<dbReference type="EMBL" id="QEKY01000008">
    <property type="protein sequence ID" value="PVZ09894.1"/>
    <property type="molecule type" value="Genomic_DNA"/>
</dbReference>
<feature type="transmembrane region" description="Helical" evidence="7">
    <location>
        <begin position="191"/>
        <end position="213"/>
    </location>
</feature>
<dbReference type="GeneID" id="94550860"/>
<dbReference type="NCBIfam" id="TIGR00790">
    <property type="entry name" value="fnt"/>
    <property type="match status" value="1"/>
</dbReference>
<keyword evidence="3 7" id="KW-0812">Transmembrane</keyword>
<sequence>MVRNPKEVLEQTYQMAASKYGKTWSQLFLLGIMAGAYIAIGGFLSLLIGKGFPGISEANPALAKLLSGAMFPVGLILVVITGAELFTSNNAVLIPAVVKRQIPALFPLKLWTVVYIANFVGAFAFTYFLVHLTGFVDADPWHSAITHIAEEKTSLPFHVAFLRGIGANWLVCLAVWLGLAAKDFTGKMFGLWWPVMTFVAMGFEHSIANMFYIPLGMLQGASVSWASFAIDNLLPVTLGNIVGGGLFVGAFHVFVFDRGKKE</sequence>
<dbReference type="Gene3D" id="1.20.1080.10">
    <property type="entry name" value="Glycerol uptake facilitator protein"/>
    <property type="match status" value="1"/>
</dbReference>
<accession>A0A2U1FCL7</accession>
<dbReference type="InterPro" id="IPR023271">
    <property type="entry name" value="Aquaporin-like"/>
</dbReference>
<evidence type="ECO:0000256" key="5">
    <source>
        <dbReference type="ARBA" id="ARBA00023136"/>
    </source>
</evidence>
<dbReference type="Pfam" id="PF01226">
    <property type="entry name" value="Form_Nir_trans"/>
    <property type="match status" value="1"/>
</dbReference>
<evidence type="ECO:0000313" key="9">
    <source>
        <dbReference type="Proteomes" id="UP000245462"/>
    </source>
</evidence>
<evidence type="ECO:0000256" key="4">
    <source>
        <dbReference type="ARBA" id="ARBA00022989"/>
    </source>
</evidence>
<protein>
    <submittedName>
        <fullName evidence="8">Formate/nitrite transporter</fullName>
    </submittedName>
</protein>
<dbReference type="OrthoDB" id="9786493at2"/>
<evidence type="ECO:0000256" key="3">
    <source>
        <dbReference type="ARBA" id="ARBA00022692"/>
    </source>
</evidence>
<feature type="transmembrane region" description="Helical" evidence="7">
    <location>
        <begin position="69"/>
        <end position="98"/>
    </location>
</feature>
<feature type="transmembrane region" description="Helical" evidence="7">
    <location>
        <begin position="160"/>
        <end position="179"/>
    </location>
</feature>
<name>A0A2U1FCL7_9PORP</name>
<dbReference type="InterPro" id="IPR024002">
    <property type="entry name" value="For/NO2_transpt_CS"/>
</dbReference>